<feature type="compositionally biased region" description="Basic and acidic residues" evidence="1">
    <location>
        <begin position="151"/>
        <end position="160"/>
    </location>
</feature>
<dbReference type="RefSeq" id="WP_164000153.1">
    <property type="nucleotide sequence ID" value="NZ_WXXP01000013.1"/>
</dbReference>
<gene>
    <name evidence="2" type="ORF">GUK36_27805</name>
</gene>
<feature type="region of interest" description="Disordered" evidence="1">
    <location>
        <begin position="144"/>
        <end position="165"/>
    </location>
</feature>
<name>A0A6P0DMR0_RHILE</name>
<dbReference type="Proteomes" id="UP000471409">
    <property type="component" value="Unassembled WGS sequence"/>
</dbReference>
<sequence>MPPLSNQRHEGFARAVCRGESASKAYSGIYHVTDRTAEVNGSKLLRNAVVAERIMELQGAAAQRTTKTVESLVADLDEIIAFARQCGNPTAMVAAVNTQAKLLGLMIDRSETTVLQRPAPLPTKVLELSESEWIAQFSKGLGPRPALTDGAKQRKAEARKLGAGNRRAVEPPITWDIETDEIKARGVIGLDDDD</sequence>
<dbReference type="EMBL" id="WXXP01000013">
    <property type="protein sequence ID" value="NEK53230.1"/>
    <property type="molecule type" value="Genomic_DNA"/>
</dbReference>
<protein>
    <submittedName>
        <fullName evidence="2">Terminase small subunit</fullName>
    </submittedName>
</protein>
<reference evidence="2 3" key="1">
    <citation type="submission" date="2020-01" db="EMBL/GenBank/DDBJ databases">
        <title>Rhizobium genotypes associated with high levels of biological nitrogen fixation by grain legumes in a temperate-maritime cropping system.</title>
        <authorList>
            <person name="Maluk M."/>
            <person name="Francesc Ferrando Molina F."/>
            <person name="Lopez Del Egido L."/>
            <person name="Lafos M."/>
            <person name="Langarica-Fuentes A."/>
            <person name="Gebre Yohannes G."/>
            <person name="Young M.W."/>
            <person name="Martin P."/>
            <person name="Gantlett R."/>
            <person name="Kenicer G."/>
            <person name="Hawes C."/>
            <person name="Begg G.S."/>
            <person name="Quilliam R.S."/>
            <person name="Squire G.R."/>
            <person name="Poole P.S."/>
            <person name="Young P.W."/>
            <person name="Iannetta P.M."/>
            <person name="James E.K."/>
        </authorList>
    </citation>
    <scope>NUCLEOTIDE SEQUENCE [LARGE SCALE GENOMIC DNA]</scope>
    <source>
        <strain evidence="2 3">JHI944</strain>
    </source>
</reference>
<evidence type="ECO:0000256" key="1">
    <source>
        <dbReference type="SAM" id="MobiDB-lite"/>
    </source>
</evidence>
<evidence type="ECO:0000313" key="2">
    <source>
        <dbReference type="EMBL" id="NEK53230.1"/>
    </source>
</evidence>
<evidence type="ECO:0000313" key="3">
    <source>
        <dbReference type="Proteomes" id="UP000471409"/>
    </source>
</evidence>
<proteinExistence type="predicted"/>
<comment type="caution">
    <text evidence="2">The sequence shown here is derived from an EMBL/GenBank/DDBJ whole genome shotgun (WGS) entry which is preliminary data.</text>
</comment>
<dbReference type="AlphaFoldDB" id="A0A6P0DMR0"/>
<organism evidence="2 3">
    <name type="scientific">Rhizobium leguminosarum</name>
    <dbReference type="NCBI Taxonomy" id="384"/>
    <lineage>
        <taxon>Bacteria</taxon>
        <taxon>Pseudomonadati</taxon>
        <taxon>Pseudomonadota</taxon>
        <taxon>Alphaproteobacteria</taxon>
        <taxon>Hyphomicrobiales</taxon>
        <taxon>Rhizobiaceae</taxon>
        <taxon>Rhizobium/Agrobacterium group</taxon>
        <taxon>Rhizobium</taxon>
    </lineage>
</organism>
<accession>A0A6P0DMR0</accession>